<dbReference type="AlphaFoldDB" id="A0A1E8Q460"/>
<reference evidence="3 4" key="1">
    <citation type="submission" date="2016-09" db="EMBL/GenBank/DDBJ databases">
        <title>genome sequence of Mycobacterium sp. 739 SCH.</title>
        <authorList>
            <person name="Greninger A.L."/>
            <person name="Qin X."/>
            <person name="Jerome K."/>
            <person name="Vora S."/>
            <person name="Quinn K."/>
        </authorList>
    </citation>
    <scope>NUCLEOTIDE SEQUENCE [LARGE SCALE GENOMIC DNA]</scope>
    <source>
        <strain evidence="3 4">SCH</strain>
    </source>
</reference>
<evidence type="ECO:0000256" key="1">
    <source>
        <dbReference type="SAM" id="SignalP"/>
    </source>
</evidence>
<dbReference type="Gene3D" id="3.40.30.10">
    <property type="entry name" value="Glutaredoxin"/>
    <property type="match status" value="1"/>
</dbReference>
<dbReference type="CDD" id="cd02972">
    <property type="entry name" value="DsbA_family"/>
    <property type="match status" value="1"/>
</dbReference>
<dbReference type="GO" id="GO:0016853">
    <property type="term" value="F:isomerase activity"/>
    <property type="evidence" value="ECO:0007669"/>
    <property type="project" value="UniProtKB-KW"/>
</dbReference>
<dbReference type="Pfam" id="PF13462">
    <property type="entry name" value="Thioredoxin_4"/>
    <property type="match status" value="1"/>
</dbReference>
<gene>
    <name evidence="3" type="ORF">BEL07_13325</name>
</gene>
<keyword evidence="3" id="KW-0413">Isomerase</keyword>
<feature type="chain" id="PRO_5030027068" evidence="1">
    <location>
        <begin position="24"/>
        <end position="225"/>
    </location>
</feature>
<accession>A0A1E8Q460</accession>
<dbReference type="OrthoDB" id="117402at2"/>
<feature type="signal peptide" evidence="1">
    <location>
        <begin position="1"/>
        <end position="23"/>
    </location>
</feature>
<dbReference type="Proteomes" id="UP000178953">
    <property type="component" value="Unassembled WGS sequence"/>
</dbReference>
<evidence type="ECO:0000313" key="4">
    <source>
        <dbReference type="Proteomes" id="UP000178953"/>
    </source>
</evidence>
<sequence length="225" mass="23873">MRRIGPLLAIATLLLALTGCSRAVEGLARPDPLRAPVAFTDDGYGIRAGFDDAPVEVEIYTEPQCRHCADLQADFGDQLAHYIATGQLAVTYRPLTFLDTPPATYSAAVVNAMVEAASPGDGDAPATAGPQFQRFVTALWTHRGAAATPTEMADLARAAGIPVPQVRRIAEGAMAFDAAGASDANFGFLYDIDPVEPGTPTVYDLTHDEKLDVYDDAWLTSLMSS</sequence>
<dbReference type="SUPFAM" id="SSF52833">
    <property type="entry name" value="Thioredoxin-like"/>
    <property type="match status" value="1"/>
</dbReference>
<dbReference type="InterPro" id="IPR036249">
    <property type="entry name" value="Thioredoxin-like_sf"/>
</dbReference>
<evidence type="ECO:0000259" key="2">
    <source>
        <dbReference type="Pfam" id="PF13462"/>
    </source>
</evidence>
<dbReference type="RefSeq" id="WP_070353576.1">
    <property type="nucleotide sequence ID" value="NZ_CP043474.1"/>
</dbReference>
<feature type="domain" description="Thioredoxin-like fold" evidence="2">
    <location>
        <begin position="44"/>
        <end position="116"/>
    </location>
</feature>
<comment type="caution">
    <text evidence="3">The sequence shown here is derived from an EMBL/GenBank/DDBJ whole genome shotgun (WGS) entry which is preliminary data.</text>
</comment>
<organism evidence="3 4">
    <name type="scientific">Mycolicibacterium grossiae</name>
    <dbReference type="NCBI Taxonomy" id="1552759"/>
    <lineage>
        <taxon>Bacteria</taxon>
        <taxon>Bacillati</taxon>
        <taxon>Actinomycetota</taxon>
        <taxon>Actinomycetes</taxon>
        <taxon>Mycobacteriales</taxon>
        <taxon>Mycobacteriaceae</taxon>
        <taxon>Mycolicibacterium</taxon>
    </lineage>
</organism>
<evidence type="ECO:0000313" key="3">
    <source>
        <dbReference type="EMBL" id="OFJ53285.1"/>
    </source>
</evidence>
<dbReference type="PROSITE" id="PS51257">
    <property type="entry name" value="PROKAR_LIPOPROTEIN"/>
    <property type="match status" value="1"/>
</dbReference>
<keyword evidence="4" id="KW-1185">Reference proteome</keyword>
<proteinExistence type="predicted"/>
<dbReference type="EMBL" id="MCHX01000027">
    <property type="protein sequence ID" value="OFJ53285.1"/>
    <property type="molecule type" value="Genomic_DNA"/>
</dbReference>
<keyword evidence="1" id="KW-0732">Signal</keyword>
<dbReference type="InterPro" id="IPR012336">
    <property type="entry name" value="Thioredoxin-like_fold"/>
</dbReference>
<name>A0A1E8Q460_9MYCO</name>
<protein>
    <submittedName>
        <fullName evidence="3">Protein-disulfide isomerase</fullName>
    </submittedName>
</protein>